<proteinExistence type="inferred from homology"/>
<comment type="similarity">
    <text evidence="2">Belongs to the mitochondrion-specific ribosomal protein mL49 family.</text>
</comment>
<comment type="subcellular location">
    <subcellularLocation>
        <location evidence="1">Mitochondrion</location>
    </subcellularLocation>
</comment>
<accession>A0A0L8G316</accession>
<evidence type="ECO:0000256" key="1">
    <source>
        <dbReference type="ARBA" id="ARBA00004173"/>
    </source>
</evidence>
<organism evidence="8">
    <name type="scientific">Octopus bimaculoides</name>
    <name type="common">California two-spotted octopus</name>
    <dbReference type="NCBI Taxonomy" id="37653"/>
    <lineage>
        <taxon>Eukaryota</taxon>
        <taxon>Metazoa</taxon>
        <taxon>Spiralia</taxon>
        <taxon>Lophotrochozoa</taxon>
        <taxon>Mollusca</taxon>
        <taxon>Cephalopoda</taxon>
        <taxon>Coleoidea</taxon>
        <taxon>Octopodiformes</taxon>
        <taxon>Octopoda</taxon>
        <taxon>Incirrata</taxon>
        <taxon>Octopodidae</taxon>
        <taxon>Octopus</taxon>
    </lineage>
</organism>
<keyword evidence="5" id="KW-0687">Ribonucleoprotein</keyword>
<gene>
    <name evidence="8" type="ORF">OCBIM_22001337mg</name>
</gene>
<dbReference type="OrthoDB" id="19439at2759"/>
<evidence type="ECO:0000256" key="7">
    <source>
        <dbReference type="ARBA" id="ARBA00035545"/>
    </source>
</evidence>
<dbReference type="GO" id="GO:0005762">
    <property type="term" value="C:mitochondrial large ribosomal subunit"/>
    <property type="evidence" value="ECO:0007669"/>
    <property type="project" value="TreeGrafter"/>
</dbReference>
<dbReference type="PANTHER" id="PTHR13477">
    <property type="entry name" value="MITOCHONDRIAL 39S RIBOSOMAL PROTEIN L49"/>
    <property type="match status" value="1"/>
</dbReference>
<dbReference type="GO" id="GO:0003735">
    <property type="term" value="F:structural constituent of ribosome"/>
    <property type="evidence" value="ECO:0007669"/>
    <property type="project" value="InterPro"/>
</dbReference>
<dbReference type="EMBL" id="KQ424278">
    <property type="protein sequence ID" value="KOF71229.1"/>
    <property type="molecule type" value="Genomic_DNA"/>
</dbReference>
<evidence type="ECO:0000313" key="8">
    <source>
        <dbReference type="EMBL" id="KOF71229.1"/>
    </source>
</evidence>
<sequence>MASLGRTFSSLRPRRFLLSNGTKSFQRYLLTPVPTYKAGNLNLACPEKLPETPPEYPGYKVCKEDFKYVERLLPKDIVPPPPAESLTGVPTPSGWIPPNENGLKRPYFVNRTKNHMFPLYLEVKYHGTRILTKICKIDGNIWKLESDLRTYLQERSTKEIFTQVHEVSSFIRVRGDYCEDVCKFLLSKGF</sequence>
<evidence type="ECO:0000256" key="3">
    <source>
        <dbReference type="ARBA" id="ARBA00022980"/>
    </source>
</evidence>
<dbReference type="GO" id="GO:0006412">
    <property type="term" value="P:translation"/>
    <property type="evidence" value="ECO:0007669"/>
    <property type="project" value="InterPro"/>
</dbReference>
<dbReference type="OMA" id="NPPEWKY"/>
<evidence type="ECO:0000256" key="5">
    <source>
        <dbReference type="ARBA" id="ARBA00023274"/>
    </source>
</evidence>
<evidence type="ECO:0000256" key="4">
    <source>
        <dbReference type="ARBA" id="ARBA00023128"/>
    </source>
</evidence>
<dbReference type="Pfam" id="PF05046">
    <property type="entry name" value="Img2"/>
    <property type="match status" value="1"/>
</dbReference>
<protein>
    <recommendedName>
        <fullName evidence="6">Large ribosomal subunit protein mL49</fullName>
    </recommendedName>
    <alternativeName>
        <fullName evidence="7">39S ribosomal protein L49, mitochondrial</fullName>
    </alternativeName>
</protein>
<keyword evidence="3" id="KW-0689">Ribosomal protein</keyword>
<keyword evidence="4" id="KW-0496">Mitochondrion</keyword>
<dbReference type="Gene3D" id="3.30.780.10">
    <property type="entry name" value="SUI1-like domain"/>
    <property type="match status" value="1"/>
</dbReference>
<dbReference type="STRING" id="37653.A0A0L8G316"/>
<reference evidence="8" key="1">
    <citation type="submission" date="2015-07" db="EMBL/GenBank/DDBJ databases">
        <title>MeaNS - Measles Nucleotide Surveillance Program.</title>
        <authorList>
            <person name="Tran T."/>
            <person name="Druce J."/>
        </authorList>
    </citation>
    <scope>NUCLEOTIDE SEQUENCE</scope>
    <source>
        <strain evidence="8">UCB-OBI-ISO-001</strain>
        <tissue evidence="8">Gonad</tissue>
    </source>
</reference>
<dbReference type="KEGG" id="obi:106879573"/>
<name>A0A0L8G316_OCTBM</name>
<evidence type="ECO:0000256" key="6">
    <source>
        <dbReference type="ARBA" id="ARBA00035191"/>
    </source>
</evidence>
<dbReference type="AlphaFoldDB" id="A0A0L8G316"/>
<dbReference type="InterPro" id="IPR007740">
    <property type="entry name" value="Ribosomal_mL49"/>
</dbReference>
<evidence type="ECO:0000256" key="2">
    <source>
        <dbReference type="ARBA" id="ARBA00005677"/>
    </source>
</evidence>
<dbReference type="FunFam" id="3.30.780.10:FF:000009">
    <property type="entry name" value="39S ribosomal protein L49, mitochondrial"/>
    <property type="match status" value="1"/>
</dbReference>
<dbReference type="PANTHER" id="PTHR13477:SF0">
    <property type="entry name" value="LARGE RIBOSOMAL SUBUNIT PROTEIN ML49"/>
    <property type="match status" value="1"/>
</dbReference>